<reference evidence="9 10" key="1">
    <citation type="submission" date="2023-09" db="EMBL/GenBank/DDBJ databases">
        <authorList>
            <person name="Rey-Velasco X."/>
        </authorList>
    </citation>
    <scope>NUCLEOTIDE SEQUENCE [LARGE SCALE GENOMIC DNA]</scope>
    <source>
        <strain evidence="9 10">W409</strain>
    </source>
</reference>
<dbReference type="GO" id="GO:0030246">
    <property type="term" value="F:carbohydrate binding"/>
    <property type="evidence" value="ECO:0007669"/>
    <property type="project" value="InterPro"/>
</dbReference>
<dbReference type="InterPro" id="IPR023230">
    <property type="entry name" value="Glyco_hydro_2_CS"/>
</dbReference>
<feature type="domain" description="Beta galactosidase small chain/" evidence="8">
    <location>
        <begin position="754"/>
        <end position="1029"/>
    </location>
</feature>
<dbReference type="EC" id="3.2.1.23" evidence="3 7"/>
<comment type="catalytic activity">
    <reaction evidence="1 7">
        <text>Hydrolysis of terminal non-reducing beta-D-galactose residues in beta-D-galactosides.</text>
        <dbReference type="EC" id="3.2.1.23"/>
    </reaction>
</comment>
<organism evidence="9 10">
    <name type="scientific">Brumicola blandensis</name>
    <dbReference type="NCBI Taxonomy" id="3075611"/>
    <lineage>
        <taxon>Bacteria</taxon>
        <taxon>Pseudomonadati</taxon>
        <taxon>Pseudomonadota</taxon>
        <taxon>Gammaproteobacteria</taxon>
        <taxon>Alteromonadales</taxon>
        <taxon>Alteromonadaceae</taxon>
        <taxon>Brumicola</taxon>
    </lineage>
</organism>
<keyword evidence="4 7" id="KW-0378">Hydrolase</keyword>
<dbReference type="Gene3D" id="2.70.98.10">
    <property type="match status" value="1"/>
</dbReference>
<dbReference type="InterPro" id="IPR014718">
    <property type="entry name" value="GH-type_carb-bd"/>
</dbReference>
<keyword evidence="10" id="KW-1185">Reference proteome</keyword>
<dbReference type="PANTHER" id="PTHR46323">
    <property type="entry name" value="BETA-GALACTOSIDASE"/>
    <property type="match status" value="1"/>
</dbReference>
<dbReference type="InterPro" id="IPR017853">
    <property type="entry name" value="GH"/>
</dbReference>
<dbReference type="Pfam" id="PF16353">
    <property type="entry name" value="LacZ_4"/>
    <property type="match status" value="1"/>
</dbReference>
<comment type="similarity">
    <text evidence="2 7">Belongs to the glycosyl hydrolase 2 family.</text>
</comment>
<dbReference type="SUPFAM" id="SSF49303">
    <property type="entry name" value="beta-Galactosidase/glucuronidase domain"/>
    <property type="match status" value="2"/>
</dbReference>
<sequence>MQDNNNQVSQKKELKEWQNPEVFAVNKLPMRASFYAFNADPGNFVSEPWSQPNHLLLNGQWKFHYGKNPDVRPAKFYEADYDVSQWDDIPVPANWQLQGYGVPNYVNMRVDFTDQPVAGELPEDDNPVGSYKRTFEVPANWQEQRVFLHLGAIKSAYYVWVNGNYVGFAQDSKSPSEFDVTEYTHSGVNEIAIEVYRWSDGTFLELQDMWRLSGITRDVYLYATPQTRIQDFHANTELNGSYLDGELALDVEIDNQQKQEGLLLTYQVLDQQNKVVAQGNSALDPSQSSQSLSFAATIPQVAPWSAESPNLYMLRLALEQVEGELVQVVWQRVGFRTSELKDGNVLINGKPVLFKGVNRHEHDPTTGHALSRESMREDMALLKQYNINAVRTAHYPNDPYWYELADEYGMYVVDEANIESHGIGAANQGHSYDPDKHMVNMPNWRAAYLNRVENMFERDKNHASVVIWSIGNESGDGPNIEALYDWLKTRTSFPVMSEQAQLRRHTDMYSQMYASIDTLIHYAELGETRPLILCEYQHAMGNSVGNMADYWQVIEQYPSLQGGFIWDWVDQTFERKNEQGETYWAYGGDLELPGMYHDGNFSANGMLAADRTPNPHAHEVKKVYQNVDASAVDIAKGDIRVTNKRFFTDLSDLKLHWEIIANGEVVASGEVKDLSAEAQTDQLVSLAHTVMPELGKEYFVNLDFVIKDAKPGLPSGHSVGRVQLPWANQHQASLLEVESNTASVQVEETPTTLTLIAAGSTFTFDKQSGWLEQLAYEDTSLLKAPIKPSFWRAPTDNDFGENFPEKAKAWQYAGENTELSQWSFEKRDDGSITVSTEHYLKEVESRYLVTYVVSTAGTVTMDVWFYAAPHKFHSELPRLGSLLQMPSNFDRVAWYGRGPHESYWDRKASAFVGQYSATIDDLYFGYVRPQENGFRTDVRHASFVNSAGVGLEVLGEPLFEFGAQRFDVNDYDQFDKSGKHPHDLTPTDRIFINIDYKQRGVGGTDSWGTPPLPKYRLPWRDYRYQVTFKPTKL</sequence>
<dbReference type="InterPro" id="IPR006103">
    <property type="entry name" value="Glyco_hydro_2_cat"/>
</dbReference>
<dbReference type="InterPro" id="IPR032312">
    <property type="entry name" value="LacZ_4"/>
</dbReference>
<gene>
    <name evidence="9" type="ORF">RM544_10630</name>
</gene>
<dbReference type="GO" id="GO:0005990">
    <property type="term" value="P:lactose catabolic process"/>
    <property type="evidence" value="ECO:0007669"/>
    <property type="project" value="TreeGrafter"/>
</dbReference>
<name>A0AAW8R2S4_9ALTE</name>
<dbReference type="Pfam" id="PF00703">
    <property type="entry name" value="Glyco_hydro_2"/>
    <property type="match status" value="1"/>
</dbReference>
<dbReference type="GO" id="GO:0009341">
    <property type="term" value="C:beta-galactosidase complex"/>
    <property type="evidence" value="ECO:0007669"/>
    <property type="project" value="InterPro"/>
</dbReference>
<dbReference type="PROSITE" id="PS00608">
    <property type="entry name" value="GLYCOSYL_HYDROL_F2_2"/>
    <property type="match status" value="1"/>
</dbReference>
<dbReference type="SMART" id="SM01038">
    <property type="entry name" value="Bgal_small_N"/>
    <property type="match status" value="1"/>
</dbReference>
<dbReference type="GO" id="GO:0004565">
    <property type="term" value="F:beta-galactosidase activity"/>
    <property type="evidence" value="ECO:0007669"/>
    <property type="project" value="UniProtKB-EC"/>
</dbReference>
<dbReference type="Gene3D" id="3.20.20.80">
    <property type="entry name" value="Glycosidases"/>
    <property type="match status" value="1"/>
</dbReference>
<evidence type="ECO:0000313" key="10">
    <source>
        <dbReference type="Proteomes" id="UP001249020"/>
    </source>
</evidence>
<proteinExistence type="inferred from homology"/>
<evidence type="ECO:0000256" key="5">
    <source>
        <dbReference type="ARBA" id="ARBA00023295"/>
    </source>
</evidence>
<dbReference type="EMBL" id="JAVRIE010000004">
    <property type="protein sequence ID" value="MDT0582994.1"/>
    <property type="molecule type" value="Genomic_DNA"/>
</dbReference>
<dbReference type="InterPro" id="IPR004199">
    <property type="entry name" value="B-gal_small/dom_5"/>
</dbReference>
<dbReference type="InterPro" id="IPR006104">
    <property type="entry name" value="Glyco_hydro_2_N"/>
</dbReference>
<evidence type="ECO:0000256" key="2">
    <source>
        <dbReference type="ARBA" id="ARBA00007401"/>
    </source>
</evidence>
<protein>
    <recommendedName>
        <fullName evidence="3 7">Beta-galactosidase</fullName>
        <ecNumber evidence="3 7">3.2.1.23</ecNumber>
    </recommendedName>
    <alternativeName>
        <fullName evidence="6 7">Lactase</fullName>
    </alternativeName>
</protein>
<dbReference type="PRINTS" id="PR00132">
    <property type="entry name" value="GLHYDRLASE2"/>
</dbReference>
<dbReference type="SUPFAM" id="SSF49785">
    <property type="entry name" value="Galactose-binding domain-like"/>
    <property type="match status" value="1"/>
</dbReference>
<dbReference type="InterPro" id="IPR023232">
    <property type="entry name" value="Glyco_hydro_2_AS"/>
</dbReference>
<dbReference type="Pfam" id="PF02929">
    <property type="entry name" value="Bgal_small_N"/>
    <property type="match status" value="1"/>
</dbReference>
<evidence type="ECO:0000256" key="3">
    <source>
        <dbReference type="ARBA" id="ARBA00012756"/>
    </source>
</evidence>
<dbReference type="PROSITE" id="PS00719">
    <property type="entry name" value="GLYCOSYL_HYDROL_F2_1"/>
    <property type="match status" value="1"/>
</dbReference>
<dbReference type="InterPro" id="IPR006101">
    <property type="entry name" value="Glyco_hydro_2"/>
</dbReference>
<comment type="caution">
    <text evidence="9">The sequence shown here is derived from an EMBL/GenBank/DDBJ whole genome shotgun (WGS) entry which is preliminary data.</text>
</comment>
<dbReference type="InterPro" id="IPR013783">
    <property type="entry name" value="Ig-like_fold"/>
</dbReference>
<evidence type="ECO:0000259" key="8">
    <source>
        <dbReference type="SMART" id="SM01038"/>
    </source>
</evidence>
<dbReference type="InterPro" id="IPR011013">
    <property type="entry name" value="Gal_mutarotase_sf_dom"/>
</dbReference>
<evidence type="ECO:0000256" key="6">
    <source>
        <dbReference type="ARBA" id="ARBA00032230"/>
    </source>
</evidence>
<dbReference type="Gene3D" id="2.60.40.10">
    <property type="entry name" value="Immunoglobulins"/>
    <property type="match status" value="2"/>
</dbReference>
<keyword evidence="5 7" id="KW-0326">Glycosidase</keyword>
<dbReference type="InterPro" id="IPR036156">
    <property type="entry name" value="Beta-gal/glucu_dom_sf"/>
</dbReference>
<dbReference type="AlphaFoldDB" id="A0AAW8R2S4"/>
<dbReference type="SUPFAM" id="SSF51445">
    <property type="entry name" value="(Trans)glycosidases"/>
    <property type="match status" value="1"/>
</dbReference>
<evidence type="ECO:0000256" key="7">
    <source>
        <dbReference type="RuleBase" id="RU361154"/>
    </source>
</evidence>
<evidence type="ECO:0000256" key="4">
    <source>
        <dbReference type="ARBA" id="ARBA00022801"/>
    </source>
</evidence>
<evidence type="ECO:0000313" key="9">
    <source>
        <dbReference type="EMBL" id="MDT0582994.1"/>
    </source>
</evidence>
<evidence type="ECO:0000256" key="1">
    <source>
        <dbReference type="ARBA" id="ARBA00001412"/>
    </source>
</evidence>
<dbReference type="Pfam" id="PF02836">
    <property type="entry name" value="Glyco_hydro_2_C"/>
    <property type="match status" value="1"/>
</dbReference>
<dbReference type="Pfam" id="PF02837">
    <property type="entry name" value="Glyco_hydro_2_N"/>
    <property type="match status" value="1"/>
</dbReference>
<dbReference type="InterPro" id="IPR050347">
    <property type="entry name" value="Bact_Beta-galactosidase"/>
</dbReference>
<dbReference type="RefSeq" id="WP_311361774.1">
    <property type="nucleotide sequence ID" value="NZ_JAVRIE010000004.1"/>
</dbReference>
<dbReference type="Proteomes" id="UP001249020">
    <property type="component" value="Unassembled WGS sequence"/>
</dbReference>
<dbReference type="InterPro" id="IPR006102">
    <property type="entry name" value="Ig-like_GH2"/>
</dbReference>
<dbReference type="PANTHER" id="PTHR46323:SF2">
    <property type="entry name" value="BETA-GALACTOSIDASE"/>
    <property type="match status" value="1"/>
</dbReference>
<dbReference type="InterPro" id="IPR008979">
    <property type="entry name" value="Galactose-bd-like_sf"/>
</dbReference>
<accession>A0AAW8R2S4</accession>
<dbReference type="SUPFAM" id="SSF74650">
    <property type="entry name" value="Galactose mutarotase-like"/>
    <property type="match status" value="1"/>
</dbReference>
<dbReference type="Gene3D" id="2.60.120.260">
    <property type="entry name" value="Galactose-binding domain-like"/>
    <property type="match status" value="1"/>
</dbReference>